<organism evidence="1 2">
    <name type="scientific">Pseudoalteromonas aurantia 208</name>
    <dbReference type="NCBI Taxonomy" id="1314867"/>
    <lineage>
        <taxon>Bacteria</taxon>
        <taxon>Pseudomonadati</taxon>
        <taxon>Pseudomonadota</taxon>
        <taxon>Gammaproteobacteria</taxon>
        <taxon>Alteromonadales</taxon>
        <taxon>Pseudoalteromonadaceae</taxon>
        <taxon>Pseudoalteromonas</taxon>
    </lineage>
</organism>
<protein>
    <submittedName>
        <fullName evidence="1">Uncharacterized protein</fullName>
    </submittedName>
</protein>
<reference evidence="1 2" key="1">
    <citation type="submission" date="2015-03" db="EMBL/GenBank/DDBJ databases">
        <title>Genome sequence of Pseudoalteromonas aurantia.</title>
        <authorList>
            <person name="Xie B.-B."/>
            <person name="Rong J.-C."/>
            <person name="Qin Q.-L."/>
            <person name="Zhang Y.-Z."/>
        </authorList>
    </citation>
    <scope>NUCLEOTIDE SEQUENCE [LARGE SCALE GENOMIC DNA]</scope>
    <source>
        <strain evidence="1 2">208</strain>
    </source>
</reference>
<keyword evidence="2" id="KW-1185">Reference proteome</keyword>
<sequence length="337" mass="37300">MALVGYVWLDQNTGVTTPNVSTVDTQNSDITLPPKVAQPALKTTEIINKQALPLAQAAQNIVPMYAHTLTFPPYSQPLSHNDFTLLNPNHFYPIKMPTNDTGSEISLALSKYRYHPPETIEYLLTGDITTAQIIISEQASSTVLSQVQVTPVNGVYSGKIAGKSNWPASLSLTVKAQTPEDKVNLVANFQYQAPSATLVKVHPPYTKHADMVFDLTLDVHQKGIYRVRANLLDQDNNPISHLVSKARLKDGLQTIKLAAHQSVFFQQSSASTATQFILTQFVIEKMSSLPGEKAQFGDSKVKQYDINDFYIDGLDRQDYQPSAHEKQKLAFLKSLAE</sequence>
<evidence type="ECO:0000313" key="1">
    <source>
        <dbReference type="EMBL" id="MBE0370463.1"/>
    </source>
</evidence>
<evidence type="ECO:0000313" key="2">
    <source>
        <dbReference type="Proteomes" id="UP000615755"/>
    </source>
</evidence>
<comment type="caution">
    <text evidence="1">The sequence shown here is derived from an EMBL/GenBank/DDBJ whole genome shotgun (WGS) entry which is preliminary data.</text>
</comment>
<dbReference type="EMBL" id="AQGV01000015">
    <property type="protein sequence ID" value="MBE0370463.1"/>
    <property type="molecule type" value="Genomic_DNA"/>
</dbReference>
<gene>
    <name evidence="1" type="ORF">PAUR_b0508</name>
</gene>
<proteinExistence type="predicted"/>
<accession>A0ABR9EHK3</accession>
<dbReference type="Proteomes" id="UP000615755">
    <property type="component" value="Unassembled WGS sequence"/>
</dbReference>
<name>A0ABR9EHK3_9GAMM</name>